<evidence type="ECO:0000313" key="4">
    <source>
        <dbReference type="EMBL" id="KAJ8336739.1"/>
    </source>
</evidence>
<dbReference type="GO" id="GO:0005882">
    <property type="term" value="C:intermediate filament"/>
    <property type="evidence" value="ECO:0007669"/>
    <property type="project" value="UniProtKB-KW"/>
</dbReference>
<protein>
    <recommendedName>
        <fullName evidence="3">IF rod domain-containing protein</fullName>
    </recommendedName>
</protein>
<gene>
    <name evidence="4" type="ORF">SKAU_G00379590</name>
</gene>
<dbReference type="GO" id="GO:0045109">
    <property type="term" value="P:intermediate filament organization"/>
    <property type="evidence" value="ECO:0007669"/>
    <property type="project" value="TreeGrafter"/>
</dbReference>
<dbReference type="SMART" id="SM01391">
    <property type="entry name" value="Filament"/>
    <property type="match status" value="1"/>
</dbReference>
<dbReference type="EMBL" id="JAINUF010000019">
    <property type="protein sequence ID" value="KAJ8336739.1"/>
    <property type="molecule type" value="Genomic_DNA"/>
</dbReference>
<feature type="domain" description="IF rod" evidence="3">
    <location>
        <begin position="1"/>
        <end position="219"/>
    </location>
</feature>
<dbReference type="Pfam" id="PF00038">
    <property type="entry name" value="Filament"/>
    <property type="match status" value="1"/>
</dbReference>
<keyword evidence="2" id="KW-0175">Coiled coil</keyword>
<accession>A0A9Q1EDI8</accession>
<evidence type="ECO:0000256" key="2">
    <source>
        <dbReference type="ARBA" id="ARBA00023054"/>
    </source>
</evidence>
<dbReference type="AlphaFoldDB" id="A0A9Q1EDI8"/>
<dbReference type="InterPro" id="IPR039008">
    <property type="entry name" value="IF_rod_dom"/>
</dbReference>
<name>A0A9Q1EDI8_SYNKA</name>
<proteinExistence type="predicted"/>
<sequence length="259" mass="28349">MVEVHITLNEDIETASDLRIELDTKFSSLRTELDYVTKTQNEELASLQSKLGTTSLDTTVSMISVDTDRSFDISAALGKMRKAYDESVHQHREEADAYYRLKMDEIQTTTAQSTEAIGSAKVEIASAKKDLQGLGLELQALLTMNMTFEQSLAEAQAQSTVGVAEYQGQIASMSTAIEVAKSDLHKMILAYQELLDIKLALDVEISTYKKLMEGSDFKISDSFSGGGFTFTAGSGSSVKDEVYSTHIETSVISDESEST</sequence>
<evidence type="ECO:0000256" key="1">
    <source>
        <dbReference type="ARBA" id="ARBA00022754"/>
    </source>
</evidence>
<dbReference type="PANTHER" id="PTHR45652">
    <property type="entry name" value="GLIAL FIBRILLARY ACIDIC PROTEIN"/>
    <property type="match status" value="1"/>
</dbReference>
<evidence type="ECO:0000259" key="3">
    <source>
        <dbReference type="PROSITE" id="PS51842"/>
    </source>
</evidence>
<dbReference type="GO" id="GO:0005737">
    <property type="term" value="C:cytoplasm"/>
    <property type="evidence" value="ECO:0007669"/>
    <property type="project" value="TreeGrafter"/>
</dbReference>
<dbReference type="PANTHER" id="PTHR45652:SF5">
    <property type="entry name" value="VIMENTIN"/>
    <property type="match status" value="1"/>
</dbReference>
<dbReference type="Gene3D" id="1.20.5.170">
    <property type="match status" value="1"/>
</dbReference>
<dbReference type="PROSITE" id="PS51842">
    <property type="entry name" value="IF_ROD_2"/>
    <property type="match status" value="1"/>
</dbReference>
<dbReference type="InterPro" id="IPR050405">
    <property type="entry name" value="Intermediate_filament"/>
</dbReference>
<dbReference type="GO" id="GO:0005886">
    <property type="term" value="C:plasma membrane"/>
    <property type="evidence" value="ECO:0007669"/>
    <property type="project" value="TreeGrafter"/>
</dbReference>
<organism evidence="4 5">
    <name type="scientific">Synaphobranchus kaupii</name>
    <name type="common">Kaup's arrowtooth eel</name>
    <dbReference type="NCBI Taxonomy" id="118154"/>
    <lineage>
        <taxon>Eukaryota</taxon>
        <taxon>Metazoa</taxon>
        <taxon>Chordata</taxon>
        <taxon>Craniata</taxon>
        <taxon>Vertebrata</taxon>
        <taxon>Euteleostomi</taxon>
        <taxon>Actinopterygii</taxon>
        <taxon>Neopterygii</taxon>
        <taxon>Teleostei</taxon>
        <taxon>Anguilliformes</taxon>
        <taxon>Synaphobranchidae</taxon>
        <taxon>Synaphobranchus</taxon>
    </lineage>
</organism>
<reference evidence="4" key="1">
    <citation type="journal article" date="2023" name="Science">
        <title>Genome structures resolve the early diversification of teleost fishes.</title>
        <authorList>
            <person name="Parey E."/>
            <person name="Louis A."/>
            <person name="Montfort J."/>
            <person name="Bouchez O."/>
            <person name="Roques C."/>
            <person name="Iampietro C."/>
            <person name="Lluch J."/>
            <person name="Castinel A."/>
            <person name="Donnadieu C."/>
            <person name="Desvignes T."/>
            <person name="Floi Bucao C."/>
            <person name="Jouanno E."/>
            <person name="Wen M."/>
            <person name="Mejri S."/>
            <person name="Dirks R."/>
            <person name="Jansen H."/>
            <person name="Henkel C."/>
            <person name="Chen W.J."/>
            <person name="Zahm M."/>
            <person name="Cabau C."/>
            <person name="Klopp C."/>
            <person name="Thompson A.W."/>
            <person name="Robinson-Rechavi M."/>
            <person name="Braasch I."/>
            <person name="Lecointre G."/>
            <person name="Bobe J."/>
            <person name="Postlethwait J.H."/>
            <person name="Berthelot C."/>
            <person name="Roest Crollius H."/>
            <person name="Guiguen Y."/>
        </authorList>
    </citation>
    <scope>NUCLEOTIDE SEQUENCE</scope>
    <source>
        <strain evidence="4">WJC10195</strain>
    </source>
</reference>
<keyword evidence="5" id="KW-1185">Reference proteome</keyword>
<comment type="caution">
    <text evidence="4">The sequence shown here is derived from an EMBL/GenBank/DDBJ whole genome shotgun (WGS) entry which is preliminary data.</text>
</comment>
<dbReference type="Proteomes" id="UP001152622">
    <property type="component" value="Chromosome 19"/>
</dbReference>
<evidence type="ECO:0000313" key="5">
    <source>
        <dbReference type="Proteomes" id="UP001152622"/>
    </source>
</evidence>
<keyword evidence="1" id="KW-0403">Intermediate filament</keyword>
<dbReference type="OrthoDB" id="8910104at2759"/>
<dbReference type="Gene3D" id="1.20.5.500">
    <property type="entry name" value="Single helix bin"/>
    <property type="match status" value="1"/>
</dbReference>
<dbReference type="SUPFAM" id="SSF64593">
    <property type="entry name" value="Intermediate filament protein, coiled coil region"/>
    <property type="match status" value="1"/>
</dbReference>
<dbReference type="GO" id="GO:0005200">
    <property type="term" value="F:structural constituent of cytoskeleton"/>
    <property type="evidence" value="ECO:0007669"/>
    <property type="project" value="TreeGrafter"/>
</dbReference>
<dbReference type="GO" id="GO:0030424">
    <property type="term" value="C:axon"/>
    <property type="evidence" value="ECO:0007669"/>
    <property type="project" value="TreeGrafter"/>
</dbReference>